<feature type="region of interest" description="Disordered" evidence="1">
    <location>
        <begin position="13"/>
        <end position="32"/>
    </location>
</feature>
<dbReference type="EMBL" id="CP034550">
    <property type="protein sequence ID" value="QFZ20105.1"/>
    <property type="molecule type" value="Genomic_DNA"/>
</dbReference>
<sequence>MLCAYLRMPYTLPGDPPADNADEPTRTRHDHRVQEREVRLTAQHILTTHLHPGPNPDHPVKTYWPDTDLNLTGATLIDLDLDHCQPHHARFDRATFTVDAYCGGAITQHPVETSNWPTGWRATDDHQPVDGREGTWHRLVEIEVALVDSP</sequence>
<keyword evidence="3" id="KW-1185">Reference proteome</keyword>
<organism evidence="2 3">
    <name type="scientific">Saccharothrix syringae</name>
    <name type="common">Nocardiopsis syringae</name>
    <dbReference type="NCBI Taxonomy" id="103733"/>
    <lineage>
        <taxon>Bacteria</taxon>
        <taxon>Bacillati</taxon>
        <taxon>Actinomycetota</taxon>
        <taxon>Actinomycetes</taxon>
        <taxon>Pseudonocardiales</taxon>
        <taxon>Pseudonocardiaceae</taxon>
        <taxon>Saccharothrix</taxon>
    </lineage>
</organism>
<evidence type="ECO:0000256" key="1">
    <source>
        <dbReference type="SAM" id="MobiDB-lite"/>
    </source>
</evidence>
<dbReference type="Proteomes" id="UP000325787">
    <property type="component" value="Chromosome"/>
</dbReference>
<name>A0A5Q0H2G3_SACSY</name>
<proteinExistence type="predicted"/>
<evidence type="ECO:0000313" key="2">
    <source>
        <dbReference type="EMBL" id="QFZ20105.1"/>
    </source>
</evidence>
<dbReference type="AlphaFoldDB" id="A0A5Q0H2G3"/>
<dbReference type="KEGG" id="ssyi:EKG83_24195"/>
<feature type="compositionally biased region" description="Basic and acidic residues" evidence="1">
    <location>
        <begin position="23"/>
        <end position="32"/>
    </location>
</feature>
<accession>A0A5Q0H2G3</accession>
<evidence type="ECO:0000313" key="3">
    <source>
        <dbReference type="Proteomes" id="UP000325787"/>
    </source>
</evidence>
<protein>
    <submittedName>
        <fullName evidence="2">Uncharacterized protein</fullName>
    </submittedName>
</protein>
<gene>
    <name evidence="2" type="ORF">EKG83_24195</name>
</gene>
<reference evidence="3" key="1">
    <citation type="journal article" date="2021" name="Curr. Microbiol.">
        <title>Complete genome of nocamycin-producing strain Saccharothrix syringae NRRL B-16468 reveals the biosynthetic potential for secondary metabolites.</title>
        <authorList>
            <person name="Mo X."/>
            <person name="Yang S."/>
        </authorList>
    </citation>
    <scope>NUCLEOTIDE SEQUENCE [LARGE SCALE GENOMIC DNA]</scope>
    <source>
        <strain evidence="3">ATCC 51364 / DSM 43886 / JCM 6844 / KCTC 9398 / NBRC 14523 / NRRL B-16468 / INA 2240</strain>
    </source>
</reference>